<dbReference type="AlphaFoldDB" id="A0A7Y0HT43"/>
<evidence type="ECO:0000256" key="1">
    <source>
        <dbReference type="ARBA" id="ARBA00022679"/>
    </source>
</evidence>
<comment type="caution">
    <text evidence="4">The sequence shown here is derived from an EMBL/GenBank/DDBJ whole genome shotgun (WGS) entry which is preliminary data.</text>
</comment>
<accession>A0A7Y0HT43</accession>
<name>A0A7Y0HT43_9BIFI</name>
<sequence>MSCVMELANFEGAPLSGRFYGGDAGRKVGVTWNGADWILKYPGPTRHLEGSVPSYTSAPLSEYLGSHVYAMLGVPVHDTMLGIRDGKLVCACHDFTDTGRRLVEFHDLKNSLSDDEPGFSEAPSSGRGVVLADVRAALHRIPILMEINGVVERFWNMFVIDAFIRNIDRNNTNWGILTGGGQPAELAPVYDNGSSFFNKRTDGGIDRRLSDADLIRQDAFDVRSCYTDDRGKPIAPLKYIASGQDEDCNKAFARFMERYDADAFDTLLDMVPDQAYGVTVMTDEYREYHRRVMRYRYESIFVPTWKSR</sequence>
<proteinExistence type="predicted"/>
<protein>
    <recommendedName>
        <fullName evidence="3">HipA-like C-terminal domain-containing protein</fullName>
    </recommendedName>
</protein>
<keyword evidence="1" id="KW-0808">Transferase</keyword>
<dbReference type="Gene3D" id="3.30.200.120">
    <property type="match status" value="1"/>
</dbReference>
<evidence type="ECO:0000313" key="5">
    <source>
        <dbReference type="Proteomes" id="UP000532194"/>
    </source>
</evidence>
<keyword evidence="2" id="KW-0418">Kinase</keyword>
<evidence type="ECO:0000313" key="4">
    <source>
        <dbReference type="EMBL" id="NMM94681.1"/>
    </source>
</evidence>
<feature type="domain" description="HipA-like C-terminal" evidence="3">
    <location>
        <begin position="27"/>
        <end position="198"/>
    </location>
</feature>
<evidence type="ECO:0000259" key="3">
    <source>
        <dbReference type="Pfam" id="PF07804"/>
    </source>
</evidence>
<gene>
    <name evidence="4" type="ORF">G1C95_1868</name>
</gene>
<keyword evidence="5" id="KW-1185">Reference proteome</keyword>
<organism evidence="4 5">
    <name type="scientific">Bifidobacterium oedipodis</name>
    <dbReference type="NCBI Taxonomy" id="2675322"/>
    <lineage>
        <taxon>Bacteria</taxon>
        <taxon>Bacillati</taxon>
        <taxon>Actinomycetota</taxon>
        <taxon>Actinomycetes</taxon>
        <taxon>Bifidobacteriales</taxon>
        <taxon>Bifidobacteriaceae</taxon>
        <taxon>Bifidobacterium</taxon>
    </lineage>
</organism>
<dbReference type="InterPro" id="IPR012893">
    <property type="entry name" value="HipA-like_C"/>
</dbReference>
<reference evidence="4 5" key="1">
    <citation type="submission" date="2020-02" db="EMBL/GenBank/DDBJ databases">
        <title>Characterization of phylogenetic diversity of novel bifidobacterial species isolated in Czech ZOOs.</title>
        <authorList>
            <person name="Lugli G.A."/>
            <person name="Vera N.B."/>
            <person name="Ventura M."/>
        </authorList>
    </citation>
    <scope>NUCLEOTIDE SEQUENCE [LARGE SCALE GENOMIC DNA]</scope>
    <source>
        <strain evidence="4 5">DSM 109957</strain>
    </source>
</reference>
<dbReference type="Gene3D" id="1.10.1070.20">
    <property type="match status" value="1"/>
</dbReference>
<dbReference type="CDD" id="cd17792">
    <property type="entry name" value="CtkA"/>
    <property type="match status" value="1"/>
</dbReference>
<evidence type="ECO:0000256" key="2">
    <source>
        <dbReference type="ARBA" id="ARBA00022777"/>
    </source>
</evidence>
<dbReference type="GO" id="GO:0016301">
    <property type="term" value="F:kinase activity"/>
    <property type="evidence" value="ECO:0007669"/>
    <property type="project" value="UniProtKB-KW"/>
</dbReference>
<dbReference type="EMBL" id="JAAIII010000005">
    <property type="protein sequence ID" value="NMM94681.1"/>
    <property type="molecule type" value="Genomic_DNA"/>
</dbReference>
<dbReference type="Proteomes" id="UP000532194">
    <property type="component" value="Unassembled WGS sequence"/>
</dbReference>
<dbReference type="Pfam" id="PF07804">
    <property type="entry name" value="HipA_C"/>
    <property type="match status" value="1"/>
</dbReference>